<name>A0ABD3SVJ4_9LAMI</name>
<feature type="transmembrane region" description="Helical" evidence="1">
    <location>
        <begin position="58"/>
        <end position="80"/>
    </location>
</feature>
<dbReference type="PANTHER" id="PTHR33983:SF16">
    <property type="match status" value="1"/>
</dbReference>
<dbReference type="AlphaFoldDB" id="A0ABD3SVJ4"/>
<sequence length="86" mass="9885">MGKYLELLDSGIRIAYRFQSHCPQTARVYYHPPSADKDHCHHHHHYCLFRGGATNEAIVGLFGSNAGVGFILWTSFFILLREYCQN</sequence>
<keyword evidence="1" id="KW-0472">Membrane</keyword>
<evidence type="ECO:0000313" key="3">
    <source>
        <dbReference type="Proteomes" id="UP001634393"/>
    </source>
</evidence>
<dbReference type="EMBL" id="JBJXBP010000005">
    <property type="protein sequence ID" value="KAL3828421.1"/>
    <property type="molecule type" value="Genomic_DNA"/>
</dbReference>
<dbReference type="PANTHER" id="PTHR33983">
    <property type="entry name" value="OS07G0185900 PROTEIN"/>
    <property type="match status" value="1"/>
</dbReference>
<keyword evidence="1" id="KW-0812">Transmembrane</keyword>
<keyword evidence="1" id="KW-1133">Transmembrane helix</keyword>
<proteinExistence type="predicted"/>
<comment type="caution">
    <text evidence="2">The sequence shown here is derived from an EMBL/GenBank/DDBJ whole genome shotgun (WGS) entry which is preliminary data.</text>
</comment>
<keyword evidence="3" id="KW-1185">Reference proteome</keyword>
<dbReference type="Proteomes" id="UP001634393">
    <property type="component" value="Unassembled WGS sequence"/>
</dbReference>
<protein>
    <submittedName>
        <fullName evidence="2">Uncharacterized protein</fullName>
    </submittedName>
</protein>
<gene>
    <name evidence="2" type="ORF">ACJIZ3_017223</name>
</gene>
<organism evidence="2 3">
    <name type="scientific">Penstemon smallii</name>
    <dbReference type="NCBI Taxonomy" id="265156"/>
    <lineage>
        <taxon>Eukaryota</taxon>
        <taxon>Viridiplantae</taxon>
        <taxon>Streptophyta</taxon>
        <taxon>Embryophyta</taxon>
        <taxon>Tracheophyta</taxon>
        <taxon>Spermatophyta</taxon>
        <taxon>Magnoliopsida</taxon>
        <taxon>eudicotyledons</taxon>
        <taxon>Gunneridae</taxon>
        <taxon>Pentapetalae</taxon>
        <taxon>asterids</taxon>
        <taxon>lamiids</taxon>
        <taxon>Lamiales</taxon>
        <taxon>Plantaginaceae</taxon>
        <taxon>Cheloneae</taxon>
        <taxon>Penstemon</taxon>
    </lineage>
</organism>
<evidence type="ECO:0000256" key="1">
    <source>
        <dbReference type="SAM" id="Phobius"/>
    </source>
</evidence>
<reference evidence="2 3" key="1">
    <citation type="submission" date="2024-12" db="EMBL/GenBank/DDBJ databases">
        <title>The unique morphological basis and parallel evolutionary history of personate flowers in Penstemon.</title>
        <authorList>
            <person name="Depatie T.H."/>
            <person name="Wessinger C.A."/>
        </authorList>
    </citation>
    <scope>NUCLEOTIDE SEQUENCE [LARGE SCALE GENOMIC DNA]</scope>
    <source>
        <strain evidence="2">WTNN_2</strain>
        <tissue evidence="2">Leaf</tissue>
    </source>
</reference>
<accession>A0ABD3SVJ4</accession>
<evidence type="ECO:0000313" key="2">
    <source>
        <dbReference type="EMBL" id="KAL3828421.1"/>
    </source>
</evidence>